<dbReference type="Gene3D" id="2.40.10.10">
    <property type="entry name" value="Trypsin-like serine proteases"/>
    <property type="match status" value="2"/>
</dbReference>
<organism evidence="8 9">
    <name type="scientific">Laodelphax striatellus</name>
    <name type="common">Small brown planthopper</name>
    <name type="synonym">Delphax striatella</name>
    <dbReference type="NCBI Taxonomy" id="195883"/>
    <lineage>
        <taxon>Eukaryota</taxon>
        <taxon>Metazoa</taxon>
        <taxon>Ecdysozoa</taxon>
        <taxon>Arthropoda</taxon>
        <taxon>Hexapoda</taxon>
        <taxon>Insecta</taxon>
        <taxon>Pterygota</taxon>
        <taxon>Neoptera</taxon>
        <taxon>Paraneoptera</taxon>
        <taxon>Hemiptera</taxon>
        <taxon>Auchenorrhyncha</taxon>
        <taxon>Fulgoroidea</taxon>
        <taxon>Delphacidae</taxon>
        <taxon>Criomorphinae</taxon>
        <taxon>Laodelphax</taxon>
    </lineage>
</organism>
<dbReference type="OrthoDB" id="6626875at2759"/>
<evidence type="ECO:0000256" key="5">
    <source>
        <dbReference type="ARBA" id="ARBA00022825"/>
    </source>
</evidence>
<dbReference type="InterPro" id="IPR009003">
    <property type="entry name" value="Peptidase_S1_PA"/>
</dbReference>
<dbReference type="STRING" id="195883.A0A482WGZ1"/>
<dbReference type="InterPro" id="IPR001314">
    <property type="entry name" value="Peptidase_S1A"/>
</dbReference>
<evidence type="ECO:0000256" key="2">
    <source>
        <dbReference type="ARBA" id="ARBA00022525"/>
    </source>
</evidence>
<evidence type="ECO:0000259" key="7">
    <source>
        <dbReference type="PROSITE" id="PS50240"/>
    </source>
</evidence>
<keyword evidence="3" id="KW-0645">Protease</keyword>
<dbReference type="Proteomes" id="UP000291343">
    <property type="component" value="Unassembled WGS sequence"/>
</dbReference>
<dbReference type="PANTHER" id="PTHR24264">
    <property type="entry name" value="TRYPSIN-RELATED"/>
    <property type="match status" value="1"/>
</dbReference>
<feature type="domain" description="Peptidase S1" evidence="7">
    <location>
        <begin position="1"/>
        <end position="225"/>
    </location>
</feature>
<comment type="subcellular location">
    <subcellularLocation>
        <location evidence="1">Secreted</location>
    </subcellularLocation>
</comment>
<protein>
    <recommendedName>
        <fullName evidence="7">Peptidase S1 domain-containing protein</fullName>
    </recommendedName>
</protein>
<keyword evidence="6" id="KW-1015">Disulfide bond</keyword>
<comment type="caution">
    <text evidence="8">The sequence shown here is derived from an EMBL/GenBank/DDBJ whole genome shotgun (WGS) entry which is preliminary data.</text>
</comment>
<evidence type="ECO:0000313" key="8">
    <source>
        <dbReference type="EMBL" id="RZF32764.1"/>
    </source>
</evidence>
<sequence length="251" mass="28322">MKKIRCTAVIVSREWVLGAAHCYFNHEVEVSPQDINIVTGIVDLNNQTDLIHRQERRASRIIVHSEFKEKKLGQNDVALVQLETPLHFDNHTASIELSERPFPRRDWKLCTVVGWGDIEENVTATHLVKLDVSASHSHDACHGLSEAQLASLICVPEQVNGGGLCDGDSGGPLVCDGKLVGISHQVYKEIFSDKDSLSLECGMQDMVHTFMFMCKYLPWMKNYIDETPDPPKSCFVAMQGNKLQQYNENWR</sequence>
<reference evidence="8 9" key="1">
    <citation type="journal article" date="2017" name="Gigascience">
        <title>Genome sequence of the small brown planthopper, Laodelphax striatellus.</title>
        <authorList>
            <person name="Zhu J."/>
            <person name="Jiang F."/>
            <person name="Wang X."/>
            <person name="Yang P."/>
            <person name="Bao Y."/>
            <person name="Zhao W."/>
            <person name="Wang W."/>
            <person name="Lu H."/>
            <person name="Wang Q."/>
            <person name="Cui N."/>
            <person name="Li J."/>
            <person name="Chen X."/>
            <person name="Luo L."/>
            <person name="Yu J."/>
            <person name="Kang L."/>
            <person name="Cui F."/>
        </authorList>
    </citation>
    <scope>NUCLEOTIDE SEQUENCE [LARGE SCALE GENOMIC DNA]</scope>
    <source>
        <strain evidence="8">Lst14</strain>
    </source>
</reference>
<dbReference type="GO" id="GO:0006508">
    <property type="term" value="P:proteolysis"/>
    <property type="evidence" value="ECO:0007669"/>
    <property type="project" value="UniProtKB-KW"/>
</dbReference>
<keyword evidence="2" id="KW-0964">Secreted</keyword>
<keyword evidence="5" id="KW-0720">Serine protease</keyword>
<dbReference type="GO" id="GO:0004252">
    <property type="term" value="F:serine-type endopeptidase activity"/>
    <property type="evidence" value="ECO:0007669"/>
    <property type="project" value="InterPro"/>
</dbReference>
<evidence type="ECO:0000313" key="9">
    <source>
        <dbReference type="Proteomes" id="UP000291343"/>
    </source>
</evidence>
<dbReference type="SMR" id="A0A482WGZ1"/>
<dbReference type="EMBL" id="QKKF02036007">
    <property type="protein sequence ID" value="RZF32764.1"/>
    <property type="molecule type" value="Genomic_DNA"/>
</dbReference>
<evidence type="ECO:0000256" key="1">
    <source>
        <dbReference type="ARBA" id="ARBA00004613"/>
    </source>
</evidence>
<evidence type="ECO:0000256" key="3">
    <source>
        <dbReference type="ARBA" id="ARBA00022670"/>
    </source>
</evidence>
<dbReference type="InParanoid" id="A0A482WGZ1"/>
<keyword evidence="9" id="KW-1185">Reference proteome</keyword>
<evidence type="ECO:0000256" key="4">
    <source>
        <dbReference type="ARBA" id="ARBA00022801"/>
    </source>
</evidence>
<dbReference type="FunFam" id="2.40.10.10:FF:000068">
    <property type="entry name" value="transmembrane protease serine 2"/>
    <property type="match status" value="1"/>
</dbReference>
<dbReference type="PROSITE" id="PS50240">
    <property type="entry name" value="TRYPSIN_DOM"/>
    <property type="match status" value="1"/>
</dbReference>
<dbReference type="FunCoup" id="A0A482WGZ1">
    <property type="interactions" value="40"/>
</dbReference>
<dbReference type="InterPro" id="IPR001254">
    <property type="entry name" value="Trypsin_dom"/>
</dbReference>
<dbReference type="AlphaFoldDB" id="A0A482WGZ1"/>
<evidence type="ECO:0000256" key="6">
    <source>
        <dbReference type="ARBA" id="ARBA00023157"/>
    </source>
</evidence>
<accession>A0A482WGZ1</accession>
<dbReference type="PANTHER" id="PTHR24264:SF65">
    <property type="entry name" value="SRCR DOMAIN-CONTAINING PROTEIN"/>
    <property type="match status" value="1"/>
</dbReference>
<proteinExistence type="predicted"/>
<gene>
    <name evidence="8" type="ORF">LSTR_LSTR009873</name>
</gene>
<keyword evidence="4" id="KW-0378">Hydrolase</keyword>
<dbReference type="InterPro" id="IPR043504">
    <property type="entry name" value="Peptidase_S1_PA_chymotrypsin"/>
</dbReference>
<name>A0A482WGZ1_LAOST</name>
<dbReference type="InterPro" id="IPR050127">
    <property type="entry name" value="Serine_Proteases_S1"/>
</dbReference>
<dbReference type="SUPFAM" id="SSF50494">
    <property type="entry name" value="Trypsin-like serine proteases"/>
    <property type="match status" value="1"/>
</dbReference>
<dbReference type="Pfam" id="PF00089">
    <property type="entry name" value="Trypsin"/>
    <property type="match status" value="1"/>
</dbReference>
<dbReference type="GO" id="GO:0005615">
    <property type="term" value="C:extracellular space"/>
    <property type="evidence" value="ECO:0007669"/>
    <property type="project" value="TreeGrafter"/>
</dbReference>
<dbReference type="PRINTS" id="PR00722">
    <property type="entry name" value="CHYMOTRYPSIN"/>
</dbReference>
<dbReference type="SMART" id="SM00020">
    <property type="entry name" value="Tryp_SPc"/>
    <property type="match status" value="1"/>
</dbReference>